<organism evidence="3 4">
    <name type="scientific">Reticulomyxa filosa</name>
    <dbReference type="NCBI Taxonomy" id="46433"/>
    <lineage>
        <taxon>Eukaryota</taxon>
        <taxon>Sar</taxon>
        <taxon>Rhizaria</taxon>
        <taxon>Retaria</taxon>
        <taxon>Foraminifera</taxon>
        <taxon>Monothalamids</taxon>
        <taxon>Reticulomyxidae</taxon>
        <taxon>Reticulomyxa</taxon>
    </lineage>
</organism>
<dbReference type="PANTHER" id="PTHR24070">
    <property type="entry name" value="RAS, DI-RAS, AND RHEB FAMILY MEMBERS OF SMALL GTPASE SUPERFAMILY"/>
    <property type="match status" value="1"/>
</dbReference>
<name>X6M4I9_RETFI</name>
<evidence type="ECO:0000256" key="2">
    <source>
        <dbReference type="ARBA" id="ARBA00023134"/>
    </source>
</evidence>
<dbReference type="GO" id="GO:0005525">
    <property type="term" value="F:GTP binding"/>
    <property type="evidence" value="ECO:0007669"/>
    <property type="project" value="UniProtKB-KW"/>
</dbReference>
<dbReference type="Pfam" id="PF00071">
    <property type="entry name" value="Ras"/>
    <property type="match status" value="1"/>
</dbReference>
<dbReference type="PROSITE" id="PS51419">
    <property type="entry name" value="RAB"/>
    <property type="match status" value="1"/>
</dbReference>
<evidence type="ECO:0000313" key="3">
    <source>
        <dbReference type="EMBL" id="ETO08839.1"/>
    </source>
</evidence>
<dbReference type="InterPro" id="IPR001806">
    <property type="entry name" value="Small_GTPase"/>
</dbReference>
<dbReference type="AlphaFoldDB" id="X6M4I9"/>
<keyword evidence="4" id="KW-1185">Reference proteome</keyword>
<dbReference type="GO" id="GO:0003924">
    <property type="term" value="F:GTPase activity"/>
    <property type="evidence" value="ECO:0007669"/>
    <property type="project" value="InterPro"/>
</dbReference>
<evidence type="ECO:0000313" key="4">
    <source>
        <dbReference type="Proteomes" id="UP000023152"/>
    </source>
</evidence>
<dbReference type="Proteomes" id="UP000023152">
    <property type="component" value="Unassembled WGS sequence"/>
</dbReference>
<keyword evidence="1" id="KW-0547">Nucleotide-binding</keyword>
<dbReference type="GO" id="GO:0007165">
    <property type="term" value="P:signal transduction"/>
    <property type="evidence" value="ECO:0007669"/>
    <property type="project" value="InterPro"/>
</dbReference>
<evidence type="ECO:0000256" key="1">
    <source>
        <dbReference type="ARBA" id="ARBA00022741"/>
    </source>
</evidence>
<dbReference type="SMART" id="SM00175">
    <property type="entry name" value="RAB"/>
    <property type="match status" value="1"/>
</dbReference>
<dbReference type="InterPro" id="IPR005225">
    <property type="entry name" value="Small_GTP-bd"/>
</dbReference>
<accession>X6M4I9</accession>
<dbReference type="SMART" id="SM00174">
    <property type="entry name" value="RHO"/>
    <property type="match status" value="1"/>
</dbReference>
<sequence length="180" mass="21271">MYAMTNRKEEEFKIVIVRYRGSGKSNLVIRVVTSYFWEDYDPTIEGSYRKFIDLNKVRDCLINVLDTAGEENIARYRSTIRNCDCVVIVYDVVGPYLPEEVINDYFSEVRRVCNVNILIAETKTDLRCDFLNYKQNLDYVVNFCKQRNLCIIETSAKEDVNVDFLFTFAVYNLWFDSFED</sequence>
<dbReference type="GO" id="GO:0016020">
    <property type="term" value="C:membrane"/>
    <property type="evidence" value="ECO:0007669"/>
    <property type="project" value="InterPro"/>
</dbReference>
<reference evidence="3 4" key="1">
    <citation type="journal article" date="2013" name="Curr. Biol.">
        <title>The Genome of the Foraminiferan Reticulomyxa filosa.</title>
        <authorList>
            <person name="Glockner G."/>
            <person name="Hulsmann N."/>
            <person name="Schleicher M."/>
            <person name="Noegel A.A."/>
            <person name="Eichinger L."/>
            <person name="Gallinger C."/>
            <person name="Pawlowski J."/>
            <person name="Sierra R."/>
            <person name="Euteneuer U."/>
            <person name="Pillet L."/>
            <person name="Moustafa A."/>
            <person name="Platzer M."/>
            <person name="Groth M."/>
            <person name="Szafranski K."/>
            <person name="Schliwa M."/>
        </authorList>
    </citation>
    <scope>NUCLEOTIDE SEQUENCE [LARGE SCALE GENOMIC DNA]</scope>
</reference>
<comment type="caution">
    <text evidence="3">The sequence shown here is derived from an EMBL/GenBank/DDBJ whole genome shotgun (WGS) entry which is preliminary data.</text>
</comment>
<protein>
    <submittedName>
        <fullName evidence="3">Ras family small GTPase</fullName>
    </submittedName>
</protein>
<dbReference type="InterPro" id="IPR027417">
    <property type="entry name" value="P-loop_NTPase"/>
</dbReference>
<gene>
    <name evidence="3" type="ORF">RFI_28549</name>
</gene>
<dbReference type="SUPFAM" id="SSF52540">
    <property type="entry name" value="P-loop containing nucleoside triphosphate hydrolases"/>
    <property type="match status" value="1"/>
</dbReference>
<proteinExistence type="predicted"/>
<dbReference type="PROSITE" id="PS51421">
    <property type="entry name" value="RAS"/>
    <property type="match status" value="1"/>
</dbReference>
<dbReference type="EMBL" id="ASPP01024645">
    <property type="protein sequence ID" value="ETO08839.1"/>
    <property type="molecule type" value="Genomic_DNA"/>
</dbReference>
<dbReference type="InterPro" id="IPR020849">
    <property type="entry name" value="Small_GTPase_Ras-type"/>
</dbReference>
<dbReference type="Gene3D" id="3.40.50.300">
    <property type="entry name" value="P-loop containing nucleotide triphosphate hydrolases"/>
    <property type="match status" value="1"/>
</dbReference>
<dbReference type="NCBIfam" id="TIGR00231">
    <property type="entry name" value="small_GTP"/>
    <property type="match status" value="1"/>
</dbReference>
<dbReference type="PRINTS" id="PR00449">
    <property type="entry name" value="RASTRNSFRMNG"/>
</dbReference>
<keyword evidence="2" id="KW-0342">GTP-binding</keyword>
<dbReference type="SMART" id="SM00173">
    <property type="entry name" value="RAS"/>
    <property type="match status" value="1"/>
</dbReference>